<dbReference type="AlphaFoldDB" id="A0A4V3R9X5"/>
<dbReference type="PANTHER" id="PTHR32125:SF4">
    <property type="entry name" value="2-C-METHYL-D-ERYTHRITOL 4-PHOSPHATE CYTIDYLYLTRANSFERASE, CHLOROPLASTIC"/>
    <property type="match status" value="1"/>
</dbReference>
<reference evidence="3 4" key="1">
    <citation type="submission" date="2019-04" db="EMBL/GenBank/DDBJ databases">
        <title>Microbes associate with the intestines of laboratory mice.</title>
        <authorList>
            <person name="Navarre W."/>
            <person name="Wong E."/>
            <person name="Huang K."/>
            <person name="Tropini C."/>
            <person name="Ng K."/>
            <person name="Yu B."/>
        </authorList>
    </citation>
    <scope>NUCLEOTIDE SEQUENCE [LARGE SCALE GENOMIC DNA]</scope>
    <source>
        <strain evidence="3 4">NM69_E16B</strain>
    </source>
</reference>
<dbReference type="InterPro" id="IPR029044">
    <property type="entry name" value="Nucleotide-diphossugar_trans"/>
</dbReference>
<comment type="caution">
    <text evidence="3">The sequence shown here is derived from an EMBL/GenBank/DDBJ whole genome shotgun (WGS) entry which is preliminary data.</text>
</comment>
<dbReference type="Gene3D" id="3.90.550.10">
    <property type="entry name" value="Spore Coat Polysaccharide Biosynthesis Protein SpsA, Chain A"/>
    <property type="match status" value="1"/>
</dbReference>
<dbReference type="InterPro" id="IPR034683">
    <property type="entry name" value="IspD/TarI"/>
</dbReference>
<dbReference type="FunFam" id="3.90.550.10:FF:000003">
    <property type="entry name" value="2-C-methyl-D-erythritol 4-phosphate cytidylyltransferase"/>
    <property type="match status" value="1"/>
</dbReference>
<evidence type="ECO:0000256" key="2">
    <source>
        <dbReference type="ARBA" id="ARBA00022695"/>
    </source>
</evidence>
<accession>A0A4V3R9X5</accession>
<evidence type="ECO:0000313" key="3">
    <source>
        <dbReference type="EMBL" id="TGX98789.1"/>
    </source>
</evidence>
<name>A0A4V3R9X5_9BACE</name>
<dbReference type="SUPFAM" id="SSF53448">
    <property type="entry name" value="Nucleotide-diphospho-sugar transferases"/>
    <property type="match status" value="1"/>
</dbReference>
<dbReference type="RefSeq" id="WP_136011437.1">
    <property type="nucleotide sequence ID" value="NZ_SRYZ01000073.1"/>
</dbReference>
<dbReference type="EC" id="2.7.7.60" evidence="3"/>
<gene>
    <name evidence="3" type="primary">ispD</name>
    <name evidence="3" type="ORF">E5355_18075</name>
</gene>
<dbReference type="InterPro" id="IPR001228">
    <property type="entry name" value="IspD"/>
</dbReference>
<dbReference type="GO" id="GO:0008299">
    <property type="term" value="P:isoprenoid biosynthetic process"/>
    <property type="evidence" value="ECO:0007669"/>
    <property type="project" value="InterPro"/>
</dbReference>
<dbReference type="GO" id="GO:0050518">
    <property type="term" value="F:2-C-methyl-D-erythritol 4-phosphate cytidylyltransferase activity"/>
    <property type="evidence" value="ECO:0007669"/>
    <property type="project" value="UniProtKB-EC"/>
</dbReference>
<proteinExistence type="predicted"/>
<keyword evidence="4" id="KW-1185">Reference proteome</keyword>
<organism evidence="3 4">
    <name type="scientific">Bacteroides muris</name>
    <name type="common">ex Afrizal et al. 2022</name>
    <dbReference type="NCBI Taxonomy" id="2516960"/>
    <lineage>
        <taxon>Bacteria</taxon>
        <taxon>Pseudomonadati</taxon>
        <taxon>Bacteroidota</taxon>
        <taxon>Bacteroidia</taxon>
        <taxon>Bacteroidales</taxon>
        <taxon>Bacteroidaceae</taxon>
        <taxon>Bacteroides</taxon>
    </lineage>
</organism>
<dbReference type="Pfam" id="PF01128">
    <property type="entry name" value="IspD"/>
    <property type="match status" value="1"/>
</dbReference>
<keyword evidence="1 3" id="KW-0808">Transferase</keyword>
<dbReference type="EMBL" id="SRYZ01000073">
    <property type="protein sequence ID" value="TGX98789.1"/>
    <property type="molecule type" value="Genomic_DNA"/>
</dbReference>
<sequence>MDVILLAAGNGTRTRLGYPKQFMKIKGKPIFIYSLEIFSAIPEIDQLIITCNPDCLDVYKKYIDMYHIPNVVYSIGGETRQESVSKAMSYVKTDRVLIHEAARPLISKEFVAEILNTEMADAIIPTIPVKFTVVQGTDVMTGELNRSFLHNVQLPQLFKTSVLKDVHEKAIADNYQATEDGMMAFHYGYVVKLVKGRESNIKITTQLDIEMVNRLLNL</sequence>
<evidence type="ECO:0000313" key="4">
    <source>
        <dbReference type="Proteomes" id="UP000310532"/>
    </source>
</evidence>
<dbReference type="NCBIfam" id="TIGR00453">
    <property type="entry name" value="ispD"/>
    <property type="match status" value="1"/>
</dbReference>
<keyword evidence="2 3" id="KW-0548">Nucleotidyltransferase</keyword>
<dbReference type="Proteomes" id="UP000310532">
    <property type="component" value="Unassembled WGS sequence"/>
</dbReference>
<protein>
    <submittedName>
        <fullName evidence="3">2-C-methyl-D-erythritol 4-phosphate cytidylyltransferase</fullName>
        <ecNumber evidence="3">2.7.7.60</ecNumber>
    </submittedName>
</protein>
<evidence type="ECO:0000256" key="1">
    <source>
        <dbReference type="ARBA" id="ARBA00022679"/>
    </source>
</evidence>
<dbReference type="InterPro" id="IPR050088">
    <property type="entry name" value="IspD/TarI_cytidylyltransf_bact"/>
</dbReference>
<dbReference type="PANTHER" id="PTHR32125">
    <property type="entry name" value="2-C-METHYL-D-ERYTHRITOL 4-PHOSPHATE CYTIDYLYLTRANSFERASE, CHLOROPLASTIC"/>
    <property type="match status" value="1"/>
</dbReference>
<dbReference type="CDD" id="cd02516">
    <property type="entry name" value="CDP-ME_synthetase"/>
    <property type="match status" value="1"/>
</dbReference>